<feature type="domain" description="Nucleotide modification associated" evidence="1">
    <location>
        <begin position="99"/>
        <end position="158"/>
    </location>
</feature>
<dbReference type="Pfam" id="PF07659">
    <property type="entry name" value="DUF1599"/>
    <property type="match status" value="1"/>
</dbReference>
<organism evidence="2">
    <name type="scientific">Florenciella sp. virus SA2</name>
    <dbReference type="NCBI Taxonomy" id="3240092"/>
    <lineage>
        <taxon>Viruses</taxon>
    </lineage>
</organism>
<protein>
    <submittedName>
        <fullName evidence="2">Nucleotide Modification Associated Domain-Containing Protein</fullName>
    </submittedName>
</protein>
<dbReference type="InterPro" id="IPR011630">
    <property type="entry name" value="DUF1599"/>
</dbReference>
<reference evidence="2" key="1">
    <citation type="submission" date="2024-03" db="EMBL/GenBank/DDBJ databases">
        <title>Eukaryotic viruses encode the ribosomal protein eL40.</title>
        <authorList>
            <person name="Thomy J."/>
            <person name="Schvarcz C.R."/>
            <person name="McBeain K.A."/>
            <person name="Edwards K.F."/>
            <person name="Steward G.F."/>
        </authorList>
    </citation>
    <scope>NUCLEOTIDE SEQUENCE</scope>
    <source>
        <strain evidence="2">FloV-SA2</strain>
    </source>
</reference>
<evidence type="ECO:0000313" key="2">
    <source>
        <dbReference type="EMBL" id="XDO01875.1"/>
    </source>
</evidence>
<sequence length="160" mass="19118">MKPYIESIDRIKENQYFKDFKYLTIEDYGNILEYQKSIIFQNMRKRYFMYVSNLELTNLNKIFDCLVIIAISSLKWLSIITKKDEEAIIQENHTLFENKNSDYGNSFTDFGIIGIIVRLNDKINRILNLTKKSKTMRVDEKVEDTINDLYNYCMIGLMFE</sequence>
<dbReference type="EMBL" id="PP542043">
    <property type="protein sequence ID" value="XDO01875.1"/>
    <property type="molecule type" value="Genomic_DNA"/>
</dbReference>
<evidence type="ECO:0000259" key="1">
    <source>
        <dbReference type="Pfam" id="PF07659"/>
    </source>
</evidence>
<name>A0AB39JB22_9VIRU</name>
<proteinExistence type="predicted"/>
<accession>A0AB39JB22</accession>
<gene>
    <name evidence="2" type="ORF">FloV-SA2_00052</name>
</gene>